<keyword evidence="1" id="KW-0732">Signal</keyword>
<protein>
    <recommendedName>
        <fullName evidence="4">DUF5067 domain-containing protein</fullName>
    </recommendedName>
</protein>
<gene>
    <name evidence="2" type="ORF">D1010_01850</name>
</gene>
<dbReference type="RefSeq" id="WP_152260138.1">
    <property type="nucleotide sequence ID" value="NZ_CP045143.1"/>
</dbReference>
<name>A0A5P8M1C6_9LACO</name>
<feature type="signal peptide" evidence="1">
    <location>
        <begin position="1"/>
        <end position="19"/>
    </location>
</feature>
<dbReference type="Proteomes" id="UP000326779">
    <property type="component" value="Chromosome"/>
</dbReference>
<feature type="chain" id="PRO_5038458902" description="DUF5067 domain-containing protein" evidence="1">
    <location>
        <begin position="20"/>
        <end position="240"/>
    </location>
</feature>
<proteinExistence type="predicted"/>
<evidence type="ECO:0000313" key="2">
    <source>
        <dbReference type="EMBL" id="QFR22286.1"/>
    </source>
</evidence>
<sequence>MKRILAPVLLAITGFGALGALSGCEPQKSQPSAAQVSKQKADAVSKRKVQAVQAKIKDGTYQFAELPKENLYTPYRFTTALGEFTTGESYLAGGGKSETDPNAWTGFKIDYTYKNTTNQPQDAVKAFSRVFRVQTMQIWQPTKLKAIKTISTFSGYHGMDGPRTEQDARRIANRGKLVQPGESIDVINAYGVSAKVYANNAPKKKIKKMAPLNYTIDVLADPDNKVVLKRYDAEIVWRFD</sequence>
<dbReference type="AlphaFoldDB" id="A0A5P8M1C6"/>
<evidence type="ECO:0000313" key="3">
    <source>
        <dbReference type="Proteomes" id="UP000326779"/>
    </source>
</evidence>
<accession>A0A5P8M1C6</accession>
<dbReference type="PROSITE" id="PS51257">
    <property type="entry name" value="PROKAR_LIPOPROTEIN"/>
    <property type="match status" value="1"/>
</dbReference>
<organism evidence="2 3">
    <name type="scientific">Schleiferilactobacillus harbinensis</name>
    <dbReference type="NCBI Taxonomy" id="304207"/>
    <lineage>
        <taxon>Bacteria</taxon>
        <taxon>Bacillati</taxon>
        <taxon>Bacillota</taxon>
        <taxon>Bacilli</taxon>
        <taxon>Lactobacillales</taxon>
        <taxon>Lactobacillaceae</taxon>
        <taxon>Schleiferilactobacillus</taxon>
    </lineage>
</organism>
<dbReference type="KEGG" id="lhb:D1010_01850"/>
<dbReference type="EMBL" id="CP045143">
    <property type="protein sequence ID" value="QFR22286.1"/>
    <property type="molecule type" value="Genomic_DNA"/>
</dbReference>
<evidence type="ECO:0008006" key="4">
    <source>
        <dbReference type="Google" id="ProtNLM"/>
    </source>
</evidence>
<reference evidence="2 3" key="1">
    <citation type="submission" date="2019-10" db="EMBL/GenBank/DDBJ databases">
        <title>The completed genome of Lactobacillus harbinensis M1.</title>
        <authorList>
            <person name="Zheng Y."/>
        </authorList>
    </citation>
    <scope>NUCLEOTIDE SEQUENCE [LARGE SCALE GENOMIC DNA]</scope>
    <source>
        <strain evidence="2 3">M1</strain>
    </source>
</reference>
<evidence type="ECO:0000256" key="1">
    <source>
        <dbReference type="SAM" id="SignalP"/>
    </source>
</evidence>